<feature type="transmembrane region" description="Helical" evidence="1">
    <location>
        <begin position="429"/>
        <end position="452"/>
    </location>
</feature>
<feature type="transmembrane region" description="Helical" evidence="1">
    <location>
        <begin position="361"/>
        <end position="382"/>
    </location>
</feature>
<name>A0ABS5M5X4_9MICO</name>
<organism evidence="2 3">
    <name type="scientific">Leucobacter manosquensis</name>
    <dbReference type="NCBI Taxonomy" id="2810611"/>
    <lineage>
        <taxon>Bacteria</taxon>
        <taxon>Bacillati</taxon>
        <taxon>Actinomycetota</taxon>
        <taxon>Actinomycetes</taxon>
        <taxon>Micrococcales</taxon>
        <taxon>Microbacteriaceae</taxon>
        <taxon>Leucobacter</taxon>
    </lineage>
</organism>
<protein>
    <submittedName>
        <fullName evidence="2">Permease</fullName>
    </submittedName>
</protein>
<evidence type="ECO:0000313" key="2">
    <source>
        <dbReference type="EMBL" id="MBS3182567.1"/>
    </source>
</evidence>
<keyword evidence="3" id="KW-1185">Reference proteome</keyword>
<feature type="transmembrane region" description="Helical" evidence="1">
    <location>
        <begin position="336"/>
        <end position="355"/>
    </location>
</feature>
<feature type="transmembrane region" description="Helical" evidence="1">
    <location>
        <begin position="403"/>
        <end position="423"/>
    </location>
</feature>
<comment type="caution">
    <text evidence="2">The sequence shown here is derived from an EMBL/GenBank/DDBJ whole genome shotgun (WGS) entry which is preliminary data.</text>
</comment>
<dbReference type="PANTHER" id="PTHR30569">
    <property type="entry name" value="CYTOSINE TRANSPORTER CODB"/>
    <property type="match status" value="1"/>
</dbReference>
<feature type="transmembrane region" description="Helical" evidence="1">
    <location>
        <begin position="102"/>
        <end position="123"/>
    </location>
</feature>
<dbReference type="PANTHER" id="PTHR30569:SF0">
    <property type="entry name" value="CYTOSINE PERMEASE"/>
    <property type="match status" value="1"/>
</dbReference>
<feature type="transmembrane region" description="Helical" evidence="1">
    <location>
        <begin position="214"/>
        <end position="234"/>
    </location>
</feature>
<evidence type="ECO:0000313" key="3">
    <source>
        <dbReference type="Proteomes" id="UP000811492"/>
    </source>
</evidence>
<feature type="transmembrane region" description="Helical" evidence="1">
    <location>
        <begin position="174"/>
        <end position="194"/>
    </location>
</feature>
<reference evidence="2 3" key="1">
    <citation type="submission" date="2021-02" db="EMBL/GenBank/DDBJ databases">
        <title>Draft genome and description of Leucobacter sp nov strain Marseille-Q4368.</title>
        <authorList>
            <person name="Boxberger M."/>
            <person name="La Scola B."/>
        </authorList>
    </citation>
    <scope>NUCLEOTIDE SEQUENCE [LARGE SCALE GENOMIC DNA]</scope>
    <source>
        <strain evidence="2 3">Marseille-Q4368</strain>
    </source>
</reference>
<sequence length="469" mass="50720">MEVRTVTINLTGSNDDVEATDALARTGDDQDQMSRGRLTMAWYGTASAFFFVYIGAAMASAYGTVNAIIGIVLTIIAYGLINSVLSRYAINNRTTVAQFSRTILGNAGSAIAMIIFALIAIYYAVFEGSIVAYAFMTAFGGEMWVWSLVVVVYSTPLIIGGVRRFLDKINGILMPIYFFGLVAAVIWAGVQYGFTDAWLTQAPDVPVPLSMGGPGWLATFAGYMGVWIMMMFTMDFASLGKRKDIAYHQRVTFGPLFYVLAYGFSAFVGIFLTFTIPGLEASETGLAGGLVSLMGILGLIVVIATQTRINTANYFLGAANLRAFGEKVFKINMPNIVWVLLSSVIIFLFMLLPVVEYLLIALAWQGVLVTAWVAIALTHILLGRWQNEEHSAIGDQHYKAFNNNGLIAWVVATLVGIVMLQLGTFNPDLAGIGATWGPILTAVSAALVYGILWKTNPVSRTGLIKVVGA</sequence>
<feature type="transmembrane region" description="Helical" evidence="1">
    <location>
        <begin position="68"/>
        <end position="90"/>
    </location>
</feature>
<feature type="transmembrane region" description="Helical" evidence="1">
    <location>
        <begin position="255"/>
        <end position="279"/>
    </location>
</feature>
<dbReference type="InterPro" id="IPR030191">
    <property type="entry name" value="CodB"/>
</dbReference>
<gene>
    <name evidence="2" type="ORF">JSQ98_10255</name>
</gene>
<proteinExistence type="predicted"/>
<evidence type="ECO:0000256" key="1">
    <source>
        <dbReference type="SAM" id="Phobius"/>
    </source>
</evidence>
<dbReference type="Gene3D" id="1.10.4160.10">
    <property type="entry name" value="Hydantoin permease"/>
    <property type="match status" value="1"/>
</dbReference>
<keyword evidence="1" id="KW-1133">Transmembrane helix</keyword>
<feature type="transmembrane region" description="Helical" evidence="1">
    <location>
        <begin position="285"/>
        <end position="304"/>
    </location>
</feature>
<feature type="transmembrane region" description="Helical" evidence="1">
    <location>
        <begin position="40"/>
        <end position="62"/>
    </location>
</feature>
<dbReference type="EMBL" id="JAFEVO010000001">
    <property type="protein sequence ID" value="MBS3182567.1"/>
    <property type="molecule type" value="Genomic_DNA"/>
</dbReference>
<dbReference type="Proteomes" id="UP000811492">
    <property type="component" value="Unassembled WGS sequence"/>
</dbReference>
<accession>A0ABS5M5X4</accession>
<keyword evidence="1" id="KW-0472">Membrane</keyword>
<feature type="transmembrane region" description="Helical" evidence="1">
    <location>
        <begin position="143"/>
        <end position="162"/>
    </location>
</feature>
<keyword evidence="1" id="KW-0812">Transmembrane</keyword>